<protein>
    <recommendedName>
        <fullName evidence="4">Pentatricopeptide repeat-containing protein</fullName>
    </recommendedName>
</protein>
<reference evidence="2 3" key="1">
    <citation type="journal article" date="2024" name="Insects">
        <title>An Improved Chromosome-Level Genome Assembly of the Firefly Pyrocoelia pectoralis.</title>
        <authorList>
            <person name="Fu X."/>
            <person name="Meyer-Rochow V.B."/>
            <person name="Ballantyne L."/>
            <person name="Zhu X."/>
        </authorList>
    </citation>
    <scope>NUCLEOTIDE SEQUENCE [LARGE SCALE GENOMIC DNA]</scope>
    <source>
        <strain evidence="2">XCY_ONT2</strain>
    </source>
</reference>
<dbReference type="GO" id="GO:0003723">
    <property type="term" value="F:RNA binding"/>
    <property type="evidence" value="ECO:0007669"/>
    <property type="project" value="TreeGrafter"/>
</dbReference>
<dbReference type="PANTHER" id="PTHR14700">
    <property type="entry name" value="PENTATRICOPEPTIDE REPEAT-CONTAINING PROTEIN 2, MITOCHONDRIAL"/>
    <property type="match status" value="1"/>
</dbReference>
<gene>
    <name evidence="2" type="ORF">RI129_002274</name>
</gene>
<dbReference type="GO" id="GO:0005739">
    <property type="term" value="C:mitochondrion"/>
    <property type="evidence" value="ECO:0007669"/>
    <property type="project" value="InterPro"/>
</dbReference>
<evidence type="ECO:0000313" key="2">
    <source>
        <dbReference type="EMBL" id="KAK5647382.1"/>
    </source>
</evidence>
<feature type="region of interest" description="Disordered" evidence="1">
    <location>
        <begin position="372"/>
        <end position="401"/>
    </location>
</feature>
<accession>A0AAN7VGA8</accession>
<evidence type="ECO:0000256" key="1">
    <source>
        <dbReference type="SAM" id="MobiDB-lite"/>
    </source>
</evidence>
<sequence length="401" mass="46133">MAFLRPTLQSLLNQTFYSNATKIIFTTPGVRHLYAATTLGLDNFLSQRDRVKIQLENVAPKFREKMNEYTTEGSKNMVFTEDLKNMLHLADSNDLPLVIKMMTRFNQQNKQLRFGNYIFGPVIMRLFHFLNKHEEAYECFKSPELNGLFDQMMSYQILLDLLYENQRYDDVLEIFEIIKTRQIEGVKFAKNVVVLVCAACYKLNTQESLKFVLNLWSELNNVGHLPMRRAVTFCSGLAINQGKPEVGLEILSGAKNPNYTTIRNLKVLALVDMGRIDDALAVLKSVTHEDVASLGPVQTFNMDVMQKMKDAVVKLNNADITLEFNRVEKYFKDHGHIANNLLHEQLCQEIATPQIIRNKTSEFSPQRYNTTYEEGVNRRPTYKRRTIGGQSSLRPGLSEMH</sequence>
<dbReference type="GO" id="GO:0050684">
    <property type="term" value="P:regulation of mRNA processing"/>
    <property type="evidence" value="ECO:0007669"/>
    <property type="project" value="InterPro"/>
</dbReference>
<dbReference type="Proteomes" id="UP001329430">
    <property type="component" value="Chromosome 2"/>
</dbReference>
<keyword evidence="3" id="KW-1185">Reference proteome</keyword>
<organism evidence="2 3">
    <name type="scientific">Pyrocoelia pectoralis</name>
    <dbReference type="NCBI Taxonomy" id="417401"/>
    <lineage>
        <taxon>Eukaryota</taxon>
        <taxon>Metazoa</taxon>
        <taxon>Ecdysozoa</taxon>
        <taxon>Arthropoda</taxon>
        <taxon>Hexapoda</taxon>
        <taxon>Insecta</taxon>
        <taxon>Pterygota</taxon>
        <taxon>Neoptera</taxon>
        <taxon>Endopterygota</taxon>
        <taxon>Coleoptera</taxon>
        <taxon>Polyphaga</taxon>
        <taxon>Elateriformia</taxon>
        <taxon>Elateroidea</taxon>
        <taxon>Lampyridae</taxon>
        <taxon>Lampyrinae</taxon>
        <taxon>Pyrocoelia</taxon>
    </lineage>
</organism>
<proteinExistence type="predicted"/>
<dbReference type="PANTHER" id="PTHR14700:SF0">
    <property type="entry name" value="PENTATRICOPEPTIDE REPEAT-CONTAINING PROTEIN 2, MITOCHONDRIAL"/>
    <property type="match status" value="1"/>
</dbReference>
<dbReference type="EMBL" id="JAVRBK010000002">
    <property type="protein sequence ID" value="KAK5647382.1"/>
    <property type="molecule type" value="Genomic_DNA"/>
</dbReference>
<dbReference type="AlphaFoldDB" id="A0AAN7VGA8"/>
<name>A0AAN7VGA8_9COLE</name>
<evidence type="ECO:0008006" key="4">
    <source>
        <dbReference type="Google" id="ProtNLM"/>
    </source>
</evidence>
<comment type="caution">
    <text evidence="2">The sequence shown here is derived from an EMBL/GenBank/DDBJ whole genome shotgun (WGS) entry which is preliminary data.</text>
</comment>
<evidence type="ECO:0000313" key="3">
    <source>
        <dbReference type="Proteomes" id="UP001329430"/>
    </source>
</evidence>
<dbReference type="InterPro" id="IPR034629">
    <property type="entry name" value="PTCD2"/>
</dbReference>
<dbReference type="GO" id="GO:0007005">
    <property type="term" value="P:mitochondrion organization"/>
    <property type="evidence" value="ECO:0007669"/>
    <property type="project" value="TreeGrafter"/>
</dbReference>